<proteinExistence type="predicted"/>
<sequence length="153" mass="15501">MTQPRGYSGPEEALAAIAQDVAGAGPAADAARAWQHEVEALTGTGTAEAGRVRAEVDVQGMLTGLVVGDVVASRGGRVVTAAVRTALRQAQESVREKAARSAEAAWGPGSATAEAFRAEVEAATPLVEALPSETDGRTIPGSGPQSPRQGGTW</sequence>
<organism evidence="2 3">
    <name type="scientific">Phycicoccus sonneratiae</name>
    <dbReference type="NCBI Taxonomy" id="2807628"/>
    <lineage>
        <taxon>Bacteria</taxon>
        <taxon>Bacillati</taxon>
        <taxon>Actinomycetota</taxon>
        <taxon>Actinomycetes</taxon>
        <taxon>Micrococcales</taxon>
        <taxon>Intrasporangiaceae</taxon>
        <taxon>Phycicoccus</taxon>
    </lineage>
</organism>
<evidence type="ECO:0000313" key="3">
    <source>
        <dbReference type="Proteomes" id="UP001430172"/>
    </source>
</evidence>
<feature type="compositionally biased region" description="Low complexity" evidence="1">
    <location>
        <begin position="140"/>
        <end position="153"/>
    </location>
</feature>
<dbReference type="RefSeq" id="WP_204131038.1">
    <property type="nucleotide sequence ID" value="NZ_JAFDVD010000009.1"/>
</dbReference>
<dbReference type="Gene3D" id="3.30.1310.10">
    <property type="entry name" value="Nucleoid-associated protein YbaB-like domain"/>
    <property type="match status" value="1"/>
</dbReference>
<gene>
    <name evidence="2" type="ORF">JQN70_09190</name>
</gene>
<dbReference type="InterPro" id="IPR004401">
    <property type="entry name" value="YbaB/EbfC"/>
</dbReference>
<keyword evidence="3" id="KW-1185">Reference proteome</keyword>
<comment type="caution">
    <text evidence="2">The sequence shown here is derived from an EMBL/GenBank/DDBJ whole genome shotgun (WGS) entry which is preliminary data.</text>
</comment>
<protein>
    <submittedName>
        <fullName evidence="2">YbaB/EbfC family nucleoid-associated protein</fullName>
    </submittedName>
</protein>
<dbReference type="Pfam" id="PF02575">
    <property type="entry name" value="YbaB_DNA_bd"/>
    <property type="match status" value="1"/>
</dbReference>
<dbReference type="InterPro" id="IPR036894">
    <property type="entry name" value="YbaB-like_sf"/>
</dbReference>
<dbReference type="EMBL" id="JAFDVD010000009">
    <property type="protein sequence ID" value="MBM6400556.1"/>
    <property type="molecule type" value="Genomic_DNA"/>
</dbReference>
<evidence type="ECO:0000256" key="1">
    <source>
        <dbReference type="SAM" id="MobiDB-lite"/>
    </source>
</evidence>
<reference evidence="2" key="1">
    <citation type="submission" date="2021-02" db="EMBL/GenBank/DDBJ databases">
        <title>Phycicoccus sp. MQZ13P-5T, whole genome shotgun sequence.</title>
        <authorList>
            <person name="Tuo L."/>
        </authorList>
    </citation>
    <scope>NUCLEOTIDE SEQUENCE</scope>
    <source>
        <strain evidence="2">MQZ13P-5</strain>
    </source>
</reference>
<name>A0ABS2CN14_9MICO</name>
<accession>A0ABS2CN14</accession>
<dbReference type="Proteomes" id="UP001430172">
    <property type="component" value="Unassembled WGS sequence"/>
</dbReference>
<feature type="region of interest" description="Disordered" evidence="1">
    <location>
        <begin position="128"/>
        <end position="153"/>
    </location>
</feature>
<evidence type="ECO:0000313" key="2">
    <source>
        <dbReference type="EMBL" id="MBM6400556.1"/>
    </source>
</evidence>